<feature type="compositionally biased region" description="Basic and acidic residues" evidence="2">
    <location>
        <begin position="200"/>
        <end position="214"/>
    </location>
</feature>
<comment type="caution">
    <text evidence="3">The sequence shown here is derived from an EMBL/GenBank/DDBJ whole genome shotgun (WGS) entry which is preliminary data.</text>
</comment>
<evidence type="ECO:0000313" key="4">
    <source>
        <dbReference type="Proteomes" id="UP001221898"/>
    </source>
</evidence>
<protein>
    <submittedName>
        <fullName evidence="3">Uncharacterized protein</fullName>
    </submittedName>
</protein>
<dbReference type="Proteomes" id="UP001221898">
    <property type="component" value="Unassembled WGS sequence"/>
</dbReference>
<accession>A0AAD7SI36</accession>
<comment type="similarity">
    <text evidence="1">Belongs to the HEBP family.</text>
</comment>
<dbReference type="InterPro" id="IPR006917">
    <property type="entry name" value="SOUL_heme-bd"/>
</dbReference>
<dbReference type="PANTHER" id="PTHR11220">
    <property type="entry name" value="HEME-BINDING PROTEIN-RELATED"/>
    <property type="match status" value="1"/>
</dbReference>
<dbReference type="EMBL" id="JAINUG010000062">
    <property type="protein sequence ID" value="KAJ8402708.1"/>
    <property type="molecule type" value="Genomic_DNA"/>
</dbReference>
<dbReference type="AlphaFoldDB" id="A0AAD7SI36"/>
<evidence type="ECO:0000256" key="1">
    <source>
        <dbReference type="ARBA" id="ARBA00009817"/>
    </source>
</evidence>
<proteinExistence type="inferred from homology"/>
<evidence type="ECO:0000313" key="3">
    <source>
        <dbReference type="EMBL" id="KAJ8402708.1"/>
    </source>
</evidence>
<dbReference type="SUPFAM" id="SSF55136">
    <property type="entry name" value="Probable bacterial effector-binding domain"/>
    <property type="match status" value="1"/>
</dbReference>
<evidence type="ECO:0000256" key="2">
    <source>
        <dbReference type="SAM" id="MobiDB-lite"/>
    </source>
</evidence>
<dbReference type="GO" id="GO:0005737">
    <property type="term" value="C:cytoplasm"/>
    <property type="evidence" value="ECO:0007669"/>
    <property type="project" value="TreeGrafter"/>
</dbReference>
<name>A0AAD7SI36_9TELE</name>
<feature type="region of interest" description="Disordered" evidence="2">
    <location>
        <begin position="197"/>
        <end position="216"/>
    </location>
</feature>
<dbReference type="GO" id="GO:0020037">
    <property type="term" value="F:heme binding"/>
    <property type="evidence" value="ECO:0007669"/>
    <property type="project" value="TreeGrafter"/>
</dbReference>
<gene>
    <name evidence="3" type="ORF">AAFF_G00363800</name>
</gene>
<reference evidence="3" key="1">
    <citation type="journal article" date="2023" name="Science">
        <title>Genome structures resolve the early diversification of teleost fishes.</title>
        <authorList>
            <person name="Parey E."/>
            <person name="Louis A."/>
            <person name="Montfort J."/>
            <person name="Bouchez O."/>
            <person name="Roques C."/>
            <person name="Iampietro C."/>
            <person name="Lluch J."/>
            <person name="Castinel A."/>
            <person name="Donnadieu C."/>
            <person name="Desvignes T."/>
            <person name="Floi Bucao C."/>
            <person name="Jouanno E."/>
            <person name="Wen M."/>
            <person name="Mejri S."/>
            <person name="Dirks R."/>
            <person name="Jansen H."/>
            <person name="Henkel C."/>
            <person name="Chen W.J."/>
            <person name="Zahm M."/>
            <person name="Cabau C."/>
            <person name="Klopp C."/>
            <person name="Thompson A.W."/>
            <person name="Robinson-Rechavi M."/>
            <person name="Braasch I."/>
            <person name="Lecointre G."/>
            <person name="Bobe J."/>
            <person name="Postlethwait J.H."/>
            <person name="Berthelot C."/>
            <person name="Roest Crollius H."/>
            <person name="Guiguen Y."/>
        </authorList>
    </citation>
    <scope>NUCLEOTIDE SEQUENCE</scope>
    <source>
        <strain evidence="3">NC1722</strain>
    </source>
</reference>
<dbReference type="PANTHER" id="PTHR11220:SF69">
    <property type="entry name" value="HEME-BINDING PROTEIN 2"/>
    <property type="match status" value="1"/>
</dbReference>
<organism evidence="3 4">
    <name type="scientific">Aldrovandia affinis</name>
    <dbReference type="NCBI Taxonomy" id="143900"/>
    <lineage>
        <taxon>Eukaryota</taxon>
        <taxon>Metazoa</taxon>
        <taxon>Chordata</taxon>
        <taxon>Craniata</taxon>
        <taxon>Vertebrata</taxon>
        <taxon>Euteleostomi</taxon>
        <taxon>Actinopterygii</taxon>
        <taxon>Neopterygii</taxon>
        <taxon>Teleostei</taxon>
        <taxon>Notacanthiformes</taxon>
        <taxon>Halosauridae</taxon>
        <taxon>Aldrovandia</taxon>
    </lineage>
</organism>
<sequence>MRVFPCTPLQRINSGTMQTSISEAVVFFFGILVSLQTVEGCSAPLSLSDYECPEYRLLHSYDNFEERFYNASHWLMVKIENTDRWTIVAGINKLTDYVNGENEERRVIPKTKPVAVTVLKSDSGEESNVSISFYVPPNTNLPKPTDTSITEISLPAVIMFVRSFDLVGLPAASDLFNNLDLLEIDLKSAGKQYNALRQGKQREDDHIQGDDHGSSKSSKKILKAICLKQAYRVPFERKSARVMETQFQFVQWIMKFDGSPTTHEYIYSVMTLKSLGKAAGPLSVLLPAATAYPAAPTVYLAPVFACASVRKKTGLQKRSGAGRAAICMARALPG</sequence>
<dbReference type="Pfam" id="PF04832">
    <property type="entry name" value="SOUL"/>
    <property type="match status" value="1"/>
</dbReference>
<dbReference type="InterPro" id="IPR011256">
    <property type="entry name" value="Reg_factor_effector_dom_sf"/>
</dbReference>
<dbReference type="Gene3D" id="3.20.80.10">
    <property type="entry name" value="Regulatory factor, effector binding domain"/>
    <property type="match status" value="1"/>
</dbReference>
<keyword evidence="4" id="KW-1185">Reference proteome</keyword>